<accession>A0A2D0N7D4</accession>
<evidence type="ECO:0000313" key="1">
    <source>
        <dbReference type="EMBL" id="PHN04377.1"/>
    </source>
</evidence>
<sequence length="350" mass="41029">MFYQYPVLTKTPYREAFVYRDVFQIFPDEDFNEEIELGDYHHMSLLEVDLGKFYELFQSYLDIGEVLKRAENLRDSGIETINLEQAAPLIMEDHFVLLPKYLITKLLTVFTNFHHFDYSGENEDGWFRILPPNGEKIQWGKKWLPRNRKEITAFSESPRKGIEKVSFDDYSKRVSDIGDKINYPLDIERRFDAYFELDKESQDVFNDSVVFFNQAINIQDDLSSLAIVSLVTSIEGLVNLKFKDFAVETCDCCGQNRYRTTRKFNDFVKENSIGFYSKSKIRKMIGDIYARRSSIVHTGKLFAHERGKPIWEKGIFQNRIVLIGALGLVRYILNYWILNNPTDKTTKAPE</sequence>
<name>A0A2D0N7D4_FLAN2</name>
<protein>
    <submittedName>
        <fullName evidence="1">Uncharacterized protein</fullName>
    </submittedName>
</protein>
<reference evidence="1 2" key="1">
    <citation type="submission" date="2017-10" db="EMBL/GenBank/DDBJ databases">
        <title>The draft genome sequence of Lewinella nigricans NBRC 102662.</title>
        <authorList>
            <person name="Wang K."/>
        </authorList>
    </citation>
    <scope>NUCLEOTIDE SEQUENCE [LARGE SCALE GENOMIC DNA]</scope>
    <source>
        <strain evidence="1 2">NBRC 102662</strain>
    </source>
</reference>
<dbReference type="AlphaFoldDB" id="A0A2D0N7D4"/>
<keyword evidence="2" id="KW-1185">Reference proteome</keyword>
<dbReference type="Proteomes" id="UP000223913">
    <property type="component" value="Unassembled WGS sequence"/>
</dbReference>
<dbReference type="EMBL" id="PDUD01000026">
    <property type="protein sequence ID" value="PHN04377.1"/>
    <property type="molecule type" value="Genomic_DNA"/>
</dbReference>
<organism evidence="1 2">
    <name type="scientific">Flavilitoribacter nigricans (strain ATCC 23147 / DSM 23189 / NBRC 102662 / NCIMB 1420 / SS-2)</name>
    <name type="common">Lewinella nigricans</name>
    <dbReference type="NCBI Taxonomy" id="1122177"/>
    <lineage>
        <taxon>Bacteria</taxon>
        <taxon>Pseudomonadati</taxon>
        <taxon>Bacteroidota</taxon>
        <taxon>Saprospiria</taxon>
        <taxon>Saprospirales</taxon>
        <taxon>Lewinellaceae</taxon>
        <taxon>Flavilitoribacter</taxon>
    </lineage>
</organism>
<dbReference type="RefSeq" id="WP_099152403.1">
    <property type="nucleotide sequence ID" value="NZ_PDUD01000026.1"/>
</dbReference>
<gene>
    <name evidence="1" type="ORF">CRP01_22730</name>
</gene>
<dbReference type="OrthoDB" id="1451627at2"/>
<proteinExistence type="predicted"/>
<evidence type="ECO:0000313" key="2">
    <source>
        <dbReference type="Proteomes" id="UP000223913"/>
    </source>
</evidence>
<comment type="caution">
    <text evidence="1">The sequence shown here is derived from an EMBL/GenBank/DDBJ whole genome shotgun (WGS) entry which is preliminary data.</text>
</comment>